<gene>
    <name evidence="1" type="ORF">CKJ66_05595</name>
</gene>
<sequence>MKHGLTVLSPIHDGTRKPTTLARLDCACGEVHDLWTQDGRICERQILDTGDTHLQPCPTAKIYSRRNADGNHRWYIEFATPTCGTVQRERIDTTDDDRKRGYNRAEHLRQHVKTEDGDSVYDRCYGWREDSESLNNTLDRTLYGGRMIAYSAVRQLTVMLGFALGRNAIAAYLHRRRHPDERAA</sequence>
<evidence type="ECO:0000313" key="2">
    <source>
        <dbReference type="Proteomes" id="UP000217768"/>
    </source>
</evidence>
<protein>
    <recommendedName>
        <fullName evidence="3">Transposase DDE domain-containing protein</fullName>
    </recommendedName>
</protein>
<dbReference type="EMBL" id="NSFD01000006">
    <property type="protein sequence ID" value="PBA27860.1"/>
    <property type="molecule type" value="Genomic_DNA"/>
</dbReference>
<reference evidence="1 2" key="1">
    <citation type="submission" date="2017-08" db="EMBL/GenBank/DDBJ databases">
        <title>Phylogenetic analysis of Mycobacterium avium complex whole genomes.</title>
        <authorList>
            <person name="Caverly L.J."/>
            <person name="Spilker T."/>
            <person name="Lipuma J."/>
        </authorList>
    </citation>
    <scope>NUCLEOTIDE SEQUENCE [LARGE SCALE GENOMIC DNA]</scope>
    <source>
        <strain evidence="1 2">FLAC0165</strain>
    </source>
</reference>
<proteinExistence type="predicted"/>
<organism evidence="1 2">
    <name type="scientific">Mycobacterium avium</name>
    <dbReference type="NCBI Taxonomy" id="1764"/>
    <lineage>
        <taxon>Bacteria</taxon>
        <taxon>Bacillati</taxon>
        <taxon>Actinomycetota</taxon>
        <taxon>Actinomycetes</taxon>
        <taxon>Mycobacteriales</taxon>
        <taxon>Mycobacteriaceae</taxon>
        <taxon>Mycobacterium</taxon>
        <taxon>Mycobacterium avium complex (MAC)</taxon>
    </lineage>
</organism>
<evidence type="ECO:0008006" key="3">
    <source>
        <dbReference type="Google" id="ProtNLM"/>
    </source>
</evidence>
<dbReference type="AlphaFoldDB" id="A0A2A2ZNC3"/>
<evidence type="ECO:0000313" key="1">
    <source>
        <dbReference type="EMBL" id="PBA27860.1"/>
    </source>
</evidence>
<accession>A0A2A2ZNC3</accession>
<dbReference type="Proteomes" id="UP000217768">
    <property type="component" value="Unassembled WGS sequence"/>
</dbReference>
<name>A0A2A2ZNC3_MYCAV</name>
<comment type="caution">
    <text evidence="1">The sequence shown here is derived from an EMBL/GenBank/DDBJ whole genome shotgun (WGS) entry which is preliminary data.</text>
</comment>